<dbReference type="PATRIC" id="fig|33888.3.peg.3208"/>
<feature type="transmembrane region" description="Helical" evidence="1">
    <location>
        <begin position="12"/>
        <end position="34"/>
    </location>
</feature>
<gene>
    <name evidence="2" type="ORF">A6122_2853</name>
</gene>
<dbReference type="RefSeq" id="WP_068256560.1">
    <property type="nucleotide sequence ID" value="NZ_CP015515.1"/>
</dbReference>
<accession>A0A161IZM7</accession>
<dbReference type="Proteomes" id="UP000077071">
    <property type="component" value="Chromosome"/>
</dbReference>
<evidence type="ECO:0000313" key="3">
    <source>
        <dbReference type="Proteomes" id="UP000077071"/>
    </source>
</evidence>
<protein>
    <submittedName>
        <fullName evidence="2">Uncharacterized protein</fullName>
    </submittedName>
</protein>
<keyword evidence="1" id="KW-1133">Transmembrane helix</keyword>
<dbReference type="AlphaFoldDB" id="A0A161IZM7"/>
<evidence type="ECO:0000256" key="1">
    <source>
        <dbReference type="SAM" id="Phobius"/>
    </source>
</evidence>
<evidence type="ECO:0000313" key="2">
    <source>
        <dbReference type="EMBL" id="AND17961.1"/>
    </source>
</evidence>
<feature type="transmembrane region" description="Helical" evidence="1">
    <location>
        <begin position="127"/>
        <end position="151"/>
    </location>
</feature>
<dbReference type="KEGG" id="rtn:A6122_2853"/>
<keyword evidence="3" id="KW-1185">Reference proteome</keyword>
<dbReference type="EMBL" id="CP015515">
    <property type="protein sequence ID" value="AND17961.1"/>
    <property type="molecule type" value="Genomic_DNA"/>
</dbReference>
<reference evidence="2 3" key="1">
    <citation type="submission" date="2016-05" db="EMBL/GenBank/DDBJ databases">
        <title>Complete genome sequence of Rathayibacter tritici NCPPB 1953.</title>
        <authorList>
            <person name="Park J."/>
            <person name="Lee H.-H."/>
            <person name="Lee S.-W."/>
            <person name="Seo Y.-S."/>
        </authorList>
    </citation>
    <scope>NUCLEOTIDE SEQUENCE [LARGE SCALE GENOMIC DNA]</scope>
    <source>
        <strain evidence="2 3">NCPPB 1953</strain>
    </source>
</reference>
<proteinExistence type="predicted"/>
<organism evidence="2 3">
    <name type="scientific">Rathayibacter tritici</name>
    <dbReference type="NCBI Taxonomy" id="33888"/>
    <lineage>
        <taxon>Bacteria</taxon>
        <taxon>Bacillati</taxon>
        <taxon>Actinomycetota</taxon>
        <taxon>Actinomycetes</taxon>
        <taxon>Micrococcales</taxon>
        <taxon>Microbacteriaceae</taxon>
        <taxon>Rathayibacter</taxon>
    </lineage>
</organism>
<name>A0A161IZM7_9MICO</name>
<keyword evidence="1" id="KW-0472">Membrane</keyword>
<dbReference type="STRING" id="33888.A6122_2853"/>
<feature type="transmembrane region" description="Helical" evidence="1">
    <location>
        <begin position="163"/>
        <end position="182"/>
    </location>
</feature>
<sequence length="199" mass="19388">MTPADAAPGLPAAALVFPLLVGAALLVSGAAALLRTPGRRPARRRSGATRALALALGGGRPVPAHPTSRIARAGLQIVVGCLLLLAAGPAYTTAALIAAGLCALSLAAALRGFVLGEEDTPAAPAPVAAASALLAFATAAAAQGILGFTGIPAQLLQFDPQDLSWAAALVGVLAACTLLQLARSATPAPPVEPGAGRHG</sequence>
<keyword evidence="1" id="KW-0812">Transmembrane</keyword>
<feature type="transmembrane region" description="Helical" evidence="1">
    <location>
        <begin position="70"/>
        <end position="88"/>
    </location>
</feature>
<dbReference type="OrthoDB" id="5126195at2"/>